<keyword evidence="1" id="KW-0175">Coiled coil</keyword>
<feature type="coiled-coil region" evidence="1">
    <location>
        <begin position="373"/>
        <end position="400"/>
    </location>
</feature>
<accession>A0A173MA71</accession>
<evidence type="ECO:0000256" key="1">
    <source>
        <dbReference type="SAM" id="Coils"/>
    </source>
</evidence>
<protein>
    <submittedName>
        <fullName evidence="2">Uncharacterized protein</fullName>
    </submittedName>
</protein>
<evidence type="ECO:0000313" key="2">
    <source>
        <dbReference type="EMBL" id="SIT31479.1"/>
    </source>
</evidence>
<reference evidence="3" key="1">
    <citation type="submission" date="2017-01" db="EMBL/GenBank/DDBJ databases">
        <authorList>
            <person name="Varghese N."/>
            <person name="Submissions S."/>
        </authorList>
    </citation>
    <scope>NUCLEOTIDE SEQUENCE [LARGE SCALE GENOMIC DNA]</scope>
    <source>
        <strain evidence="3">DSM 21054</strain>
    </source>
</reference>
<dbReference type="KEGG" id="fln:FLA_0445"/>
<gene>
    <name evidence="2" type="ORF">SAMN05421788_110189</name>
</gene>
<dbReference type="AlphaFoldDB" id="A0A173MA71"/>
<dbReference type="STRING" id="477680.SAMN05421788_110189"/>
<sequence>MRNNLFVLETLLKNHPTNAQANAFPEQKIDEITAQFGKIKQEWMESAIQVNNSKTLQNETLQTQYTLIRLQFVLADYMEINFPANAVTPTENIPALTRLANTLEELQYALQECFLPYIDVTQRIPLIIMDRFKKSVLKQLPEIKRLFTTKKVNTKLAKAILQPFEAILEPITGQKMATGKLVTLYELMDSLTEMLNPANQAPDMTMQLISYACYCNLNSSTVITAIQEVMTQYMKSMEQHKTILYTITYYTRHFEELNCKPHFIYDHTNRHAKSIILEWLKEYHTIYQKEMEEWEAISAILPGSKILTSLKVDELGFYLKLLTDRKYIMNTNKKQIAKLTCESVQTISKYPVNQPISEYNLYNAMYTSNYTSIQAVRNMLAELQADATTALKELNKNNVE</sequence>
<dbReference type="Proteomes" id="UP000186917">
    <property type="component" value="Unassembled WGS sequence"/>
</dbReference>
<dbReference type="EMBL" id="FTOR01000010">
    <property type="protein sequence ID" value="SIT31479.1"/>
    <property type="molecule type" value="Genomic_DNA"/>
</dbReference>
<organism evidence="2 3">
    <name type="scientific">Filimonas lacunae</name>
    <dbReference type="NCBI Taxonomy" id="477680"/>
    <lineage>
        <taxon>Bacteria</taxon>
        <taxon>Pseudomonadati</taxon>
        <taxon>Bacteroidota</taxon>
        <taxon>Chitinophagia</taxon>
        <taxon>Chitinophagales</taxon>
        <taxon>Chitinophagaceae</taxon>
        <taxon>Filimonas</taxon>
    </lineage>
</organism>
<keyword evidence="3" id="KW-1185">Reference proteome</keyword>
<proteinExistence type="predicted"/>
<name>A0A173MA71_9BACT</name>
<evidence type="ECO:0000313" key="3">
    <source>
        <dbReference type="Proteomes" id="UP000186917"/>
    </source>
</evidence>